<dbReference type="Gene3D" id="3.40.50.1980">
    <property type="entry name" value="Nitrogenase molybdenum iron protein domain"/>
    <property type="match status" value="2"/>
</dbReference>
<feature type="compositionally biased region" description="Low complexity" evidence="4">
    <location>
        <begin position="42"/>
        <end position="67"/>
    </location>
</feature>
<dbReference type="InterPro" id="IPR051313">
    <property type="entry name" value="Bact_iron-sidero_bind"/>
</dbReference>
<dbReference type="RefSeq" id="WP_059058759.1">
    <property type="nucleotide sequence ID" value="NZ_LN831303.1"/>
</dbReference>
<dbReference type="SUPFAM" id="SSF53807">
    <property type="entry name" value="Helical backbone' metal receptor"/>
    <property type="match status" value="1"/>
</dbReference>
<dbReference type="PANTHER" id="PTHR30532">
    <property type="entry name" value="IRON III DICITRATE-BINDING PERIPLASMIC PROTEIN"/>
    <property type="match status" value="1"/>
</dbReference>
<comment type="subcellular location">
    <subcellularLocation>
        <location evidence="1">Cell envelope</location>
    </subcellularLocation>
</comment>
<dbReference type="Proteomes" id="UP000066737">
    <property type="component" value="Plasmid pSTJ001"/>
</dbReference>
<protein>
    <submittedName>
        <fullName evidence="6">ABC-type transport system periplasmic substrate-binding protein</fullName>
    </submittedName>
</protein>
<evidence type="ECO:0000256" key="4">
    <source>
        <dbReference type="SAM" id="MobiDB-lite"/>
    </source>
</evidence>
<keyword evidence="7" id="KW-1185">Reference proteome</keyword>
<geneLocation type="plasmid" evidence="7">
    <name>pSTJ001</name>
</geneLocation>
<evidence type="ECO:0000256" key="3">
    <source>
        <dbReference type="ARBA" id="ARBA00022729"/>
    </source>
</evidence>
<dbReference type="PROSITE" id="PS50983">
    <property type="entry name" value="FE_B12_PBP"/>
    <property type="match status" value="1"/>
</dbReference>
<evidence type="ECO:0000259" key="5">
    <source>
        <dbReference type="PROSITE" id="PS50983"/>
    </source>
</evidence>
<name>A0A0U5H7C1_9EURY</name>
<dbReference type="AlphaFoldDB" id="A0A0U5H7C1"/>
<accession>A0A0U5H7C1</accession>
<dbReference type="KEGG" id="hhb:Hhub_4308"/>
<dbReference type="EMBL" id="LN831303">
    <property type="protein sequence ID" value="CQH64190.1"/>
    <property type="molecule type" value="Genomic_DNA"/>
</dbReference>
<feature type="region of interest" description="Disordered" evidence="4">
    <location>
        <begin position="30"/>
        <end position="67"/>
    </location>
</feature>
<dbReference type="OrthoDB" id="304381at2157"/>
<reference evidence="7" key="1">
    <citation type="journal article" date="2016" name="Environ. Microbiol.">
        <title>The complete genome of a viable archaeum isolated from 123-million-year-old rock salt.</title>
        <authorList>
            <person name="Jaakkola S.T."/>
            <person name="Pfeiffer F."/>
            <person name="Ravantti J.J."/>
            <person name="Guo Q."/>
            <person name="Liu Y."/>
            <person name="Chen X."/>
            <person name="Ma H."/>
            <person name="Yang C."/>
            <person name="Oksanen H.M."/>
            <person name="Bamford D.H."/>
        </authorList>
    </citation>
    <scope>NUCLEOTIDE SEQUENCE</scope>
    <source>
        <strain evidence="7">JI20-1</strain>
        <plasmid evidence="7">Plasmid pSTJ001</plasmid>
    </source>
</reference>
<proteinExistence type="predicted"/>
<dbReference type="InterPro" id="IPR002491">
    <property type="entry name" value="ABC_transptr_periplasmic_BD"/>
</dbReference>
<evidence type="ECO:0000256" key="1">
    <source>
        <dbReference type="ARBA" id="ARBA00004196"/>
    </source>
</evidence>
<gene>
    <name evidence="6" type="ORF">HHUB_4308</name>
</gene>
<evidence type="ECO:0000313" key="6">
    <source>
        <dbReference type="EMBL" id="CQH64190.1"/>
    </source>
</evidence>
<dbReference type="GeneID" id="26660608"/>
<feature type="domain" description="Fe/B12 periplasmic-binding" evidence="5">
    <location>
        <begin position="82"/>
        <end position="377"/>
    </location>
</feature>
<dbReference type="Pfam" id="PF01497">
    <property type="entry name" value="Peripla_BP_2"/>
    <property type="match status" value="1"/>
</dbReference>
<dbReference type="PANTHER" id="PTHR30532:SF1">
    <property type="entry name" value="IRON(3+)-HYDROXAMATE-BINDING PROTEIN FHUD"/>
    <property type="match status" value="1"/>
</dbReference>
<keyword evidence="2" id="KW-0813">Transport</keyword>
<dbReference type="PROSITE" id="PS51257">
    <property type="entry name" value="PROKAR_LIPOPROTEIN"/>
    <property type="match status" value="1"/>
</dbReference>
<sequence length="408" mass="45021">MDDDTTRYEAPTRRDYLKFGGSLVGGGLLAGCTGQTDSESPSTQTAADDTETATETTSSGSESYSVTMSPVGTVEFDSPPESAFTVLVHHADMALALGYGDAINAMYAPELFGGLYNMFLDRLDGVPVEWTDLINSWNIDKETLYELDSDVHLADPAYMTVMDSWDAADVEEVQTNISPWFGNAYSDRHGEPPEAWAKNYEYYTLWEIFEKVAAVFQREDRYQALAAIHSEIVSELESNRPAESERPRVARVQMGISDGALSIYPFNLNDPGFEQAHLRPLGVEDAFADVEGYTQVDLEALVEADPDVILATHALGPERNFDEIKSHLESDRVAQQITAVESGRVYPMAIRYGGPIANLFQLEMAAKQVYPEQFGTWPDSAGTSYPAFSVSKQLFDRQAVADIINGDF</sequence>
<evidence type="ECO:0000256" key="2">
    <source>
        <dbReference type="ARBA" id="ARBA00022448"/>
    </source>
</evidence>
<organism evidence="6 7">
    <name type="scientific">Halobacterium hubeiense</name>
    <dbReference type="NCBI Taxonomy" id="1407499"/>
    <lineage>
        <taxon>Archaea</taxon>
        <taxon>Methanobacteriati</taxon>
        <taxon>Methanobacteriota</taxon>
        <taxon>Stenosarchaea group</taxon>
        <taxon>Halobacteria</taxon>
        <taxon>Halobacteriales</taxon>
        <taxon>Halobacteriaceae</taxon>
        <taxon>Halobacterium</taxon>
    </lineage>
</organism>
<keyword evidence="3" id="KW-0732">Signal</keyword>
<evidence type="ECO:0000313" key="7">
    <source>
        <dbReference type="Proteomes" id="UP000066737"/>
    </source>
</evidence>